<feature type="domain" description="RNA polymerase sigma-70 region 4" evidence="5">
    <location>
        <begin position="168"/>
        <end position="214"/>
    </location>
</feature>
<dbReference type="InterPro" id="IPR013324">
    <property type="entry name" value="RNA_pol_sigma_r3/r4-like"/>
</dbReference>
<evidence type="ECO:0000256" key="3">
    <source>
        <dbReference type="ARBA" id="ARBA00023125"/>
    </source>
</evidence>
<gene>
    <name evidence="6" type="ORF">CAP_7175</name>
</gene>
<dbReference type="STRING" id="1192034.CAP_7175"/>
<dbReference type="GO" id="GO:0006352">
    <property type="term" value="P:DNA-templated transcription initiation"/>
    <property type="evidence" value="ECO:0007669"/>
    <property type="project" value="InterPro"/>
</dbReference>
<dbReference type="SUPFAM" id="SSF88659">
    <property type="entry name" value="Sigma3 and sigma4 domains of RNA polymerase sigma factors"/>
    <property type="match status" value="1"/>
</dbReference>
<dbReference type="InterPro" id="IPR007630">
    <property type="entry name" value="RNA_pol_sigma70_r4"/>
</dbReference>
<evidence type="ECO:0000256" key="1">
    <source>
        <dbReference type="ARBA" id="ARBA00023015"/>
    </source>
</evidence>
<protein>
    <submittedName>
        <fullName evidence="6">RNA polymerase sigma factor for flagellar operon</fullName>
    </submittedName>
</protein>
<keyword evidence="6" id="KW-0969">Cilium</keyword>
<dbReference type="Gene3D" id="1.10.1740.10">
    <property type="match status" value="1"/>
</dbReference>
<comment type="caution">
    <text evidence="6">The sequence shown here is derived from an EMBL/GenBank/DDBJ whole genome shotgun (WGS) entry which is preliminary data.</text>
</comment>
<keyword evidence="7" id="KW-1185">Reference proteome</keyword>
<organism evidence="6 7">
    <name type="scientific">Chondromyces apiculatus DSM 436</name>
    <dbReference type="NCBI Taxonomy" id="1192034"/>
    <lineage>
        <taxon>Bacteria</taxon>
        <taxon>Pseudomonadati</taxon>
        <taxon>Myxococcota</taxon>
        <taxon>Polyangia</taxon>
        <taxon>Polyangiales</taxon>
        <taxon>Polyangiaceae</taxon>
        <taxon>Chondromyces</taxon>
    </lineage>
</organism>
<dbReference type="PANTHER" id="PTHR30385">
    <property type="entry name" value="SIGMA FACTOR F FLAGELLAR"/>
    <property type="match status" value="1"/>
</dbReference>
<dbReference type="NCBIfam" id="TIGR02937">
    <property type="entry name" value="sigma70-ECF"/>
    <property type="match status" value="1"/>
</dbReference>
<reference evidence="6 7" key="1">
    <citation type="submission" date="2013-05" db="EMBL/GenBank/DDBJ databases">
        <title>Genome assembly of Chondromyces apiculatus DSM 436.</title>
        <authorList>
            <person name="Sharma G."/>
            <person name="Khatri I."/>
            <person name="Kaur C."/>
            <person name="Mayilraj S."/>
            <person name="Subramanian S."/>
        </authorList>
    </citation>
    <scope>NUCLEOTIDE SEQUENCE [LARGE SCALE GENOMIC DNA]</scope>
    <source>
        <strain evidence="6 7">DSM 436</strain>
    </source>
</reference>
<dbReference type="EMBL" id="ASRX01000061">
    <property type="protein sequence ID" value="EYF02404.1"/>
    <property type="molecule type" value="Genomic_DNA"/>
</dbReference>
<keyword evidence="4" id="KW-0804">Transcription</keyword>
<keyword evidence="6" id="KW-0966">Cell projection</keyword>
<dbReference type="RefSeq" id="WP_231511788.1">
    <property type="nucleotide sequence ID" value="NZ_ASRX01000061.1"/>
</dbReference>
<sequence length="230" mass="24961">MLAADQALYTEGIHLSMAVARRLARRLGGRIPVDDLHASGNAALQAIVASYDPARSSFPSYARAKLTWAMLEGIRRERRFRLDAPRAGALAASERYAHAAREAGTPAPELPDDPAPAFRDLLAGHTAAMVLGMAAWSEAPELALPDQSDSPEERIASAEIAGVVRRAVQALPERERVLIERHYYGGERFDHIAEELGISKSRASRLHTQAIATLSRTLRDDGGQDPPQDA</sequence>
<dbReference type="Proteomes" id="UP000019678">
    <property type="component" value="Unassembled WGS sequence"/>
</dbReference>
<dbReference type="InterPro" id="IPR014284">
    <property type="entry name" value="RNA_pol_sigma-70_dom"/>
</dbReference>
<keyword evidence="3" id="KW-0238">DNA-binding</keyword>
<dbReference type="GO" id="GO:0016987">
    <property type="term" value="F:sigma factor activity"/>
    <property type="evidence" value="ECO:0007669"/>
    <property type="project" value="UniProtKB-KW"/>
</dbReference>
<dbReference type="InterPro" id="IPR013325">
    <property type="entry name" value="RNA_pol_sigma_r2"/>
</dbReference>
<dbReference type="GO" id="GO:0003677">
    <property type="term" value="F:DNA binding"/>
    <property type="evidence" value="ECO:0007669"/>
    <property type="project" value="UniProtKB-KW"/>
</dbReference>
<name>A0A017SZI8_9BACT</name>
<keyword evidence="2" id="KW-0731">Sigma factor</keyword>
<keyword evidence="6" id="KW-0282">Flagellum</keyword>
<evidence type="ECO:0000256" key="4">
    <source>
        <dbReference type="ARBA" id="ARBA00023163"/>
    </source>
</evidence>
<dbReference type="Pfam" id="PF04545">
    <property type="entry name" value="Sigma70_r4"/>
    <property type="match status" value="1"/>
</dbReference>
<evidence type="ECO:0000313" key="6">
    <source>
        <dbReference type="EMBL" id="EYF02404.1"/>
    </source>
</evidence>
<dbReference type="Gene3D" id="1.20.140.160">
    <property type="match status" value="1"/>
</dbReference>
<dbReference type="eggNOG" id="COG1191">
    <property type="taxonomic scope" value="Bacteria"/>
</dbReference>
<dbReference type="CDD" id="cd06171">
    <property type="entry name" value="Sigma70_r4"/>
    <property type="match status" value="1"/>
</dbReference>
<evidence type="ECO:0000256" key="2">
    <source>
        <dbReference type="ARBA" id="ARBA00023082"/>
    </source>
</evidence>
<accession>A0A017SZI8</accession>
<evidence type="ECO:0000259" key="5">
    <source>
        <dbReference type="Pfam" id="PF04545"/>
    </source>
</evidence>
<dbReference type="SUPFAM" id="SSF88946">
    <property type="entry name" value="Sigma2 domain of RNA polymerase sigma factors"/>
    <property type="match status" value="1"/>
</dbReference>
<dbReference type="AlphaFoldDB" id="A0A017SZI8"/>
<evidence type="ECO:0000313" key="7">
    <source>
        <dbReference type="Proteomes" id="UP000019678"/>
    </source>
</evidence>
<keyword evidence="1" id="KW-0805">Transcription regulation</keyword>
<proteinExistence type="predicted"/>